<dbReference type="EMBL" id="JAPDDP010000086">
    <property type="protein sequence ID" value="MDA0184782.1"/>
    <property type="molecule type" value="Genomic_DNA"/>
</dbReference>
<reference evidence="1" key="1">
    <citation type="submission" date="2022-10" db="EMBL/GenBank/DDBJ databases">
        <title>The WGS of Solirubrobacter phytolaccae KCTC 29190.</title>
        <authorList>
            <person name="Jiang Z."/>
        </authorList>
    </citation>
    <scope>NUCLEOTIDE SEQUENCE</scope>
    <source>
        <strain evidence="1">KCTC 29190</strain>
    </source>
</reference>
<name>A0A9X3NNP7_9ACTN</name>
<proteinExistence type="predicted"/>
<dbReference type="RefSeq" id="WP_270029238.1">
    <property type="nucleotide sequence ID" value="NZ_JAPDDP010000086.1"/>
</dbReference>
<evidence type="ECO:0000313" key="2">
    <source>
        <dbReference type="Proteomes" id="UP001147653"/>
    </source>
</evidence>
<sequence length="172" mass="18573">MRDPYERLQTALAGWRLERVPVEELPAAATEALIDGFDPPTVIALAAMEGASWSELRPVAEPVVAELGGPLDLQAARVLVADAWLHDVADGRVWPAWSSWLTEDLLGELGGEYEWFRLALYDLEFLAAIDAADGLAAAVQTVRARALVVLARPVAERLAATPDAPPLVDRGQ</sequence>
<organism evidence="1 2">
    <name type="scientific">Solirubrobacter phytolaccae</name>
    <dbReference type="NCBI Taxonomy" id="1404360"/>
    <lineage>
        <taxon>Bacteria</taxon>
        <taxon>Bacillati</taxon>
        <taxon>Actinomycetota</taxon>
        <taxon>Thermoleophilia</taxon>
        <taxon>Solirubrobacterales</taxon>
        <taxon>Solirubrobacteraceae</taxon>
        <taxon>Solirubrobacter</taxon>
    </lineage>
</organism>
<dbReference type="Proteomes" id="UP001147653">
    <property type="component" value="Unassembled WGS sequence"/>
</dbReference>
<accession>A0A9X3NNP7</accession>
<protein>
    <submittedName>
        <fullName evidence="1">Uncharacterized protein</fullName>
    </submittedName>
</protein>
<dbReference type="AlphaFoldDB" id="A0A9X3NNP7"/>
<evidence type="ECO:0000313" key="1">
    <source>
        <dbReference type="EMBL" id="MDA0184782.1"/>
    </source>
</evidence>
<gene>
    <name evidence="1" type="ORF">OJ997_31055</name>
</gene>
<comment type="caution">
    <text evidence="1">The sequence shown here is derived from an EMBL/GenBank/DDBJ whole genome shotgun (WGS) entry which is preliminary data.</text>
</comment>
<keyword evidence="2" id="KW-1185">Reference proteome</keyword>